<keyword evidence="3" id="KW-1185">Reference proteome</keyword>
<protein>
    <submittedName>
        <fullName evidence="2">Uncharacterized protein</fullName>
    </submittedName>
</protein>
<dbReference type="AlphaFoldDB" id="A0A8K0THK6"/>
<sequence length="222" mass="24111">MSGGAPCLDTVSRERQQKTSAENLNPPARINLTAVPSPRVHHPHTGIFPPPPKLPPKSGVYGSSPEADRPRYFTLSMLSAGARRWLPRGAFLTGQKDGSQHGPAALSSGRRGGRRLKREEPEASQPAPLPLAVGFHRRPSRTETPSRPKPQEGCTDPSPSPEACQPTRGGQNSGLHFGSVPRFEGRNFEPLPCPGWLERLRRFSSSSPVKRVQTIKREGEAG</sequence>
<reference evidence="2" key="1">
    <citation type="journal article" date="2021" name="Nat. Commun.">
        <title>Genetic determinants of endophytism in the Arabidopsis root mycobiome.</title>
        <authorList>
            <person name="Mesny F."/>
            <person name="Miyauchi S."/>
            <person name="Thiergart T."/>
            <person name="Pickel B."/>
            <person name="Atanasova L."/>
            <person name="Karlsson M."/>
            <person name="Huettel B."/>
            <person name="Barry K.W."/>
            <person name="Haridas S."/>
            <person name="Chen C."/>
            <person name="Bauer D."/>
            <person name="Andreopoulos W."/>
            <person name="Pangilinan J."/>
            <person name="LaButti K."/>
            <person name="Riley R."/>
            <person name="Lipzen A."/>
            <person name="Clum A."/>
            <person name="Drula E."/>
            <person name="Henrissat B."/>
            <person name="Kohler A."/>
            <person name="Grigoriev I.V."/>
            <person name="Martin F.M."/>
            <person name="Hacquard S."/>
        </authorList>
    </citation>
    <scope>NUCLEOTIDE SEQUENCE</scope>
    <source>
        <strain evidence="2">MPI-CAGE-AT-0016</strain>
    </source>
</reference>
<feature type="region of interest" description="Disordered" evidence="1">
    <location>
        <begin position="1"/>
        <end position="68"/>
    </location>
</feature>
<feature type="region of interest" description="Disordered" evidence="1">
    <location>
        <begin position="91"/>
        <end position="188"/>
    </location>
</feature>
<feature type="compositionally biased region" description="Basic and acidic residues" evidence="1">
    <location>
        <begin position="140"/>
        <end position="150"/>
    </location>
</feature>
<comment type="caution">
    <text evidence="2">The sequence shown here is derived from an EMBL/GenBank/DDBJ whole genome shotgun (WGS) entry which is preliminary data.</text>
</comment>
<gene>
    <name evidence="2" type="ORF">B0T11DRAFT_87847</name>
</gene>
<proteinExistence type="predicted"/>
<dbReference type="EMBL" id="JAGPXD010000003">
    <property type="protein sequence ID" value="KAH7362837.1"/>
    <property type="molecule type" value="Genomic_DNA"/>
</dbReference>
<evidence type="ECO:0000313" key="2">
    <source>
        <dbReference type="EMBL" id="KAH7362837.1"/>
    </source>
</evidence>
<evidence type="ECO:0000313" key="3">
    <source>
        <dbReference type="Proteomes" id="UP000813385"/>
    </source>
</evidence>
<evidence type="ECO:0000256" key="1">
    <source>
        <dbReference type="SAM" id="MobiDB-lite"/>
    </source>
</evidence>
<accession>A0A8K0THK6</accession>
<organism evidence="2 3">
    <name type="scientific">Plectosphaerella cucumerina</name>
    <dbReference type="NCBI Taxonomy" id="40658"/>
    <lineage>
        <taxon>Eukaryota</taxon>
        <taxon>Fungi</taxon>
        <taxon>Dikarya</taxon>
        <taxon>Ascomycota</taxon>
        <taxon>Pezizomycotina</taxon>
        <taxon>Sordariomycetes</taxon>
        <taxon>Hypocreomycetidae</taxon>
        <taxon>Glomerellales</taxon>
        <taxon>Plectosphaerellaceae</taxon>
        <taxon>Plectosphaerella</taxon>
    </lineage>
</organism>
<name>A0A8K0THK6_9PEZI</name>
<dbReference type="Proteomes" id="UP000813385">
    <property type="component" value="Unassembled WGS sequence"/>
</dbReference>